<evidence type="ECO:0000313" key="15">
    <source>
        <dbReference type="Proteomes" id="UP000006727"/>
    </source>
</evidence>
<keyword evidence="15" id="KW-1185">Reference proteome</keyword>
<dbReference type="GO" id="GO:0000725">
    <property type="term" value="P:recombinational repair"/>
    <property type="evidence" value="ECO:0000318"/>
    <property type="project" value="GO_Central"/>
</dbReference>
<evidence type="ECO:0000259" key="12">
    <source>
        <dbReference type="PROSITE" id="PS51217"/>
    </source>
</evidence>
<sequence>MSTGSSARLSEQQQRRITDNFRAAKAKLAQKRPYPSSPSCSVLPLPANSCNVENEHPMQIVHGEWFPQTSSNFRSPTPAKRMCNLTLPDRGERTPLQLIPANNILVSPQSGASLNTSSTCCDFVEDSSGGSCKMPALFQTSVSDVSSKECPPGEREFEYVLPGDICEDFDEDILQELDEICKKQSKHPTATTAECIESSSKLAPGLCSTALLPTVQDPVVQHLDSHHGLKMQPSQGSASVACSTVTEPSSVSSHMPDHKISADVILGGEPGFSRDRCLNELPVLGDGVLATQYSTADYTTTVTGIPHDSSKSISSPPKVNFASYSVSVVSPLTAQSTDKTTCDAELPDHLKKLNDSQREAALSDTLKPLLILAGPGSGKTSTMVARLLTLLTEGIEAKCILAMTFTTAAATEMRQRVAVATGKAISKELTISTFHSFCLQLCRAHVDKLGRSAEFLVYGHGQQRRAVIEATRLATIEIQTGQGESAEIDTSITEGSVTDSNSNPSMWKDKAKKWQQFVTQAKSAGRTSLDYEKMGNAVGASVLRHYEATLAACDAMDYHDFISFAVFLLEKYPEVLDECQKTWTCVLVDEFQDTSRMQYRFLRLLASHNRVTIVGDDDQSIFSFNGANARGFDSFRRDFPMLKEVRLHQNYRSTRSIVEAATSLIQHNKKRCQEKQAHTLNDVGEKIAVMECRTEAAECSFVVDSILTNAAGQGSSNPTFGGIAVLYRRQVTGRMFQSAFRSRKIPFNVHGVAFYRKKIIKSVISMLRTVLPGNTDIYWRRVLKALYSGDKSECKKIIEYVDKVAKSSNTSFHQAAQTIFTAKVSGTFSRKQLALGRRVLTSVNMVHCLAHKERSLSGLVTAVVNLLPQRPVFNSRAVVDEDGGKLLNEDDDPRTVLEYFLDDVSEFLSNFCSSFSQCDEDDSIVCGQVPQEEGGCLSILKAFLDHLSSREAENFQQRKQDNKNSVTLTTMHQSKGLEWDTVYIVKANDTETPLLNEGKGQVADDSCSIEEERRLFYVAMTRARKKLYICYVVTDSLRQVLQPSRFLKELPRQLLHFQGESEKINVPGAIPDKGSSPEIRRDLPCDFPTSCATPSTASGNNATESTVLQDSAGRVDLNDVHNIFASEEGACEKTNANRNGDLESVLSMDTENGAAASMFLRGFNMEARSTVAALFNSWARKPAFQDPKRLLSKVGFVVDERLRNKKTKNKEVLIALKCCLRDDAALAFATNAIKWGRLPPEERALFQAERQEHFQQQSSERSMSAAAATSKQIAFLRSLGCTTDPTSRLHASKLIEQYKRL</sequence>
<dbReference type="RefSeq" id="XP_024395476.1">
    <property type="nucleotide sequence ID" value="XM_024539708.2"/>
</dbReference>
<dbReference type="InterPro" id="IPR027417">
    <property type="entry name" value="P-loop_NTPase"/>
</dbReference>
<evidence type="ECO:0000256" key="5">
    <source>
        <dbReference type="ARBA" id="ARBA00022840"/>
    </source>
</evidence>
<dbReference type="PaxDb" id="3218-PP1S21_400V6.1"/>
<dbReference type="Gramene" id="Pp3c1_29170V3.1">
    <property type="protein sequence ID" value="Pp3c1_29170V3.1"/>
    <property type="gene ID" value="Pp3c1_29170"/>
</dbReference>
<feature type="domain" description="UvrD-like helicase C-terminal" evidence="12">
    <location>
        <begin position="655"/>
        <end position="976"/>
    </location>
</feature>
<dbReference type="PROSITE" id="PS51198">
    <property type="entry name" value="UVRD_HELICASE_ATP_BIND"/>
    <property type="match status" value="1"/>
</dbReference>
<dbReference type="Gramene" id="Pp3c1_29170V3.5">
    <property type="protein sequence ID" value="Pp3c1_29170V3.5"/>
    <property type="gene ID" value="Pp3c1_29170"/>
</dbReference>
<evidence type="ECO:0000256" key="7">
    <source>
        <dbReference type="ARBA" id="ARBA00034617"/>
    </source>
</evidence>
<dbReference type="SUPFAM" id="SSF52540">
    <property type="entry name" value="P-loop containing nucleoside triphosphate hydrolases"/>
    <property type="match status" value="1"/>
</dbReference>
<feature type="binding site" evidence="10">
    <location>
        <begin position="373"/>
        <end position="380"/>
    </location>
    <ligand>
        <name>ATP</name>
        <dbReference type="ChEBI" id="CHEBI:30616"/>
    </ligand>
</feature>
<dbReference type="InterPro" id="IPR014017">
    <property type="entry name" value="DNA_helicase_UvrD-like_C"/>
</dbReference>
<dbReference type="EnsemblPlants" id="Pp3c1_29170V3.2">
    <property type="protein sequence ID" value="Pp3c1_29170V3.2"/>
    <property type="gene ID" value="Pp3c1_29170"/>
</dbReference>
<dbReference type="InterPro" id="IPR000212">
    <property type="entry name" value="DNA_helicase_UvrD/REP"/>
</dbReference>
<dbReference type="CDD" id="cd18807">
    <property type="entry name" value="SF1_C_UvrD"/>
    <property type="match status" value="1"/>
</dbReference>
<keyword evidence="5 10" id="KW-0067">ATP-binding</keyword>
<evidence type="ECO:0000256" key="10">
    <source>
        <dbReference type="PROSITE-ProRule" id="PRU00560"/>
    </source>
</evidence>
<reference evidence="13 15" key="2">
    <citation type="journal article" date="2018" name="Plant J.">
        <title>The Physcomitrella patens chromosome-scale assembly reveals moss genome structure and evolution.</title>
        <authorList>
            <person name="Lang D."/>
            <person name="Ullrich K.K."/>
            <person name="Murat F."/>
            <person name="Fuchs J."/>
            <person name="Jenkins J."/>
            <person name="Haas F.B."/>
            <person name="Piednoel M."/>
            <person name="Gundlach H."/>
            <person name="Van Bel M."/>
            <person name="Meyberg R."/>
            <person name="Vives C."/>
            <person name="Morata J."/>
            <person name="Symeonidi A."/>
            <person name="Hiss M."/>
            <person name="Muchero W."/>
            <person name="Kamisugi Y."/>
            <person name="Saleh O."/>
            <person name="Blanc G."/>
            <person name="Decker E.L."/>
            <person name="van Gessel N."/>
            <person name="Grimwood J."/>
            <person name="Hayes R.D."/>
            <person name="Graham S.W."/>
            <person name="Gunter L.E."/>
            <person name="McDaniel S.F."/>
            <person name="Hoernstein S.N.W."/>
            <person name="Larsson A."/>
            <person name="Li F.W."/>
            <person name="Perroud P.F."/>
            <person name="Phillips J."/>
            <person name="Ranjan P."/>
            <person name="Rokshar D.S."/>
            <person name="Rothfels C.J."/>
            <person name="Schneider L."/>
            <person name="Shu S."/>
            <person name="Stevenson D.W."/>
            <person name="Thummler F."/>
            <person name="Tillich M."/>
            <person name="Villarreal Aguilar J.C."/>
            <person name="Widiez T."/>
            <person name="Wong G.K."/>
            <person name="Wymore A."/>
            <person name="Zhang Y."/>
            <person name="Zimmer A.D."/>
            <person name="Quatrano R.S."/>
            <person name="Mayer K.F.X."/>
            <person name="Goodstein D."/>
            <person name="Casacuberta J.M."/>
            <person name="Vandepoele K."/>
            <person name="Reski R."/>
            <person name="Cuming A.C."/>
            <person name="Tuskan G.A."/>
            <person name="Maumus F."/>
            <person name="Salse J."/>
            <person name="Schmutz J."/>
            <person name="Rensing S.A."/>
        </authorList>
    </citation>
    <scope>NUCLEOTIDE SEQUENCE [LARGE SCALE GENOMIC DNA]</scope>
    <source>
        <strain evidence="14 15">cv. Gransden 2004</strain>
    </source>
</reference>
<evidence type="ECO:0000256" key="2">
    <source>
        <dbReference type="ARBA" id="ARBA00022741"/>
    </source>
</evidence>
<evidence type="ECO:0000256" key="6">
    <source>
        <dbReference type="ARBA" id="ARBA00023235"/>
    </source>
</evidence>
<gene>
    <name evidence="14" type="primary">LOC112291753</name>
    <name evidence="13" type="ORF">PHYPA_001336</name>
</gene>
<comment type="similarity">
    <text evidence="1">Belongs to the helicase family. UvrD subfamily.</text>
</comment>
<dbReference type="Gramene" id="Pp3c1_29170V3.2">
    <property type="protein sequence ID" value="Pp3c1_29170V3.2"/>
    <property type="gene ID" value="Pp3c1_29170"/>
</dbReference>
<feature type="domain" description="UvrD-like helicase ATP-binding" evidence="11">
    <location>
        <begin position="352"/>
        <end position="654"/>
    </location>
</feature>
<keyword evidence="6" id="KW-0413">Isomerase</keyword>
<dbReference type="GO" id="GO:0043138">
    <property type="term" value="F:3'-5' DNA helicase activity"/>
    <property type="evidence" value="ECO:0000318"/>
    <property type="project" value="GO_Central"/>
</dbReference>
<evidence type="ECO:0000313" key="14">
    <source>
        <dbReference type="EnsemblPlants" id="Pp3c1_29170V3.1"/>
    </source>
</evidence>
<evidence type="ECO:0000256" key="4">
    <source>
        <dbReference type="ARBA" id="ARBA00022806"/>
    </source>
</evidence>
<evidence type="ECO:0000256" key="1">
    <source>
        <dbReference type="ARBA" id="ARBA00009922"/>
    </source>
</evidence>
<dbReference type="EMBL" id="ABEU02000001">
    <property type="protein sequence ID" value="PNR62911.1"/>
    <property type="molecule type" value="Genomic_DNA"/>
</dbReference>
<dbReference type="FunCoup" id="A0A2K1LA60">
    <property type="interactions" value="814"/>
</dbReference>
<dbReference type="InterPro" id="IPR014016">
    <property type="entry name" value="UvrD-like_ATP-bd"/>
</dbReference>
<dbReference type="GO" id="GO:0003677">
    <property type="term" value="F:DNA binding"/>
    <property type="evidence" value="ECO:0007669"/>
    <property type="project" value="InterPro"/>
</dbReference>
<dbReference type="Gene3D" id="1.10.10.160">
    <property type="match status" value="1"/>
</dbReference>
<protein>
    <recommendedName>
        <fullName evidence="8">DNA 3'-5' helicase</fullName>
        <ecNumber evidence="8">5.6.2.4</ecNumber>
    </recommendedName>
</protein>
<dbReference type="PANTHER" id="PTHR11070">
    <property type="entry name" value="UVRD / RECB / PCRA DNA HELICASE FAMILY MEMBER"/>
    <property type="match status" value="1"/>
</dbReference>
<dbReference type="Gene3D" id="3.40.50.300">
    <property type="entry name" value="P-loop containing nucleotide triphosphate hydrolases"/>
    <property type="match status" value="2"/>
</dbReference>
<dbReference type="InterPro" id="IPR013986">
    <property type="entry name" value="DExx_box_DNA_helicase_dom_sf"/>
</dbReference>
<organism evidence="13">
    <name type="scientific">Physcomitrium patens</name>
    <name type="common">Spreading-leaved earth moss</name>
    <name type="synonym">Physcomitrella patens</name>
    <dbReference type="NCBI Taxonomy" id="3218"/>
    <lineage>
        <taxon>Eukaryota</taxon>
        <taxon>Viridiplantae</taxon>
        <taxon>Streptophyta</taxon>
        <taxon>Embryophyta</taxon>
        <taxon>Bryophyta</taxon>
        <taxon>Bryophytina</taxon>
        <taxon>Bryopsida</taxon>
        <taxon>Funariidae</taxon>
        <taxon>Funariales</taxon>
        <taxon>Funariaceae</taxon>
        <taxon>Physcomitrium</taxon>
    </lineage>
</organism>
<dbReference type="GO" id="GO:0016787">
    <property type="term" value="F:hydrolase activity"/>
    <property type="evidence" value="ECO:0007669"/>
    <property type="project" value="UniProtKB-UniRule"/>
</dbReference>
<dbReference type="GO" id="GO:0005634">
    <property type="term" value="C:nucleus"/>
    <property type="evidence" value="ECO:0000318"/>
    <property type="project" value="GO_Central"/>
</dbReference>
<dbReference type="EC" id="5.6.2.4" evidence="8"/>
<evidence type="ECO:0000313" key="13">
    <source>
        <dbReference type="EMBL" id="PNR62911.1"/>
    </source>
</evidence>
<evidence type="ECO:0000259" key="11">
    <source>
        <dbReference type="PROSITE" id="PS51198"/>
    </source>
</evidence>
<keyword evidence="4 10" id="KW-0347">Helicase</keyword>
<dbReference type="GO" id="GO:0005524">
    <property type="term" value="F:ATP binding"/>
    <property type="evidence" value="ECO:0007669"/>
    <property type="project" value="UniProtKB-UniRule"/>
</dbReference>
<evidence type="ECO:0000256" key="9">
    <source>
        <dbReference type="ARBA" id="ARBA00048988"/>
    </source>
</evidence>
<dbReference type="GeneID" id="112291753"/>
<dbReference type="Pfam" id="PF00580">
    <property type="entry name" value="UvrD-helicase"/>
    <property type="match status" value="1"/>
</dbReference>
<dbReference type="CDD" id="cd17932">
    <property type="entry name" value="DEXQc_UvrD"/>
    <property type="match status" value="1"/>
</dbReference>
<dbReference type="EnsemblPlants" id="Pp3c1_29170V3.1">
    <property type="protein sequence ID" value="Pp3c1_29170V3.1"/>
    <property type="gene ID" value="Pp3c1_29170"/>
</dbReference>
<comment type="catalytic activity">
    <reaction evidence="7">
        <text>Couples ATP hydrolysis with the unwinding of duplex DNA by translocating in the 3'-5' direction.</text>
        <dbReference type="EC" id="5.6.2.4"/>
    </reaction>
</comment>
<dbReference type="Proteomes" id="UP000006727">
    <property type="component" value="Chromosome 1"/>
</dbReference>
<dbReference type="STRING" id="3218.A0A2K1LA60"/>
<reference evidence="13 15" key="1">
    <citation type="journal article" date="2008" name="Science">
        <title>The Physcomitrella genome reveals evolutionary insights into the conquest of land by plants.</title>
        <authorList>
            <person name="Rensing S."/>
            <person name="Lang D."/>
            <person name="Zimmer A."/>
            <person name="Terry A."/>
            <person name="Salamov A."/>
            <person name="Shapiro H."/>
            <person name="Nishiyama T."/>
            <person name="Perroud P.-F."/>
            <person name="Lindquist E."/>
            <person name="Kamisugi Y."/>
            <person name="Tanahashi T."/>
            <person name="Sakakibara K."/>
            <person name="Fujita T."/>
            <person name="Oishi K."/>
            <person name="Shin-I T."/>
            <person name="Kuroki Y."/>
            <person name="Toyoda A."/>
            <person name="Suzuki Y."/>
            <person name="Hashimoto A."/>
            <person name="Yamaguchi K."/>
            <person name="Sugano A."/>
            <person name="Kohara Y."/>
            <person name="Fujiyama A."/>
            <person name="Anterola A."/>
            <person name="Aoki S."/>
            <person name="Ashton N."/>
            <person name="Barbazuk W.B."/>
            <person name="Barker E."/>
            <person name="Bennetzen J."/>
            <person name="Bezanilla M."/>
            <person name="Blankenship R."/>
            <person name="Cho S.H."/>
            <person name="Dutcher S."/>
            <person name="Estelle M."/>
            <person name="Fawcett J.A."/>
            <person name="Gundlach H."/>
            <person name="Hanada K."/>
            <person name="Heyl A."/>
            <person name="Hicks K.A."/>
            <person name="Hugh J."/>
            <person name="Lohr M."/>
            <person name="Mayer K."/>
            <person name="Melkozernov A."/>
            <person name="Murata T."/>
            <person name="Nelson D."/>
            <person name="Pils B."/>
            <person name="Prigge M."/>
            <person name="Reiss B."/>
            <person name="Renner T."/>
            <person name="Rombauts S."/>
            <person name="Rushton P."/>
            <person name="Sanderfoot A."/>
            <person name="Schween G."/>
            <person name="Shiu S.-H."/>
            <person name="Stueber K."/>
            <person name="Theodoulou F.L."/>
            <person name="Tu H."/>
            <person name="Van de Peer Y."/>
            <person name="Verrier P.J."/>
            <person name="Waters E."/>
            <person name="Wood A."/>
            <person name="Yang L."/>
            <person name="Cove D."/>
            <person name="Cuming A."/>
            <person name="Hasebe M."/>
            <person name="Lucas S."/>
            <person name="Mishler D.B."/>
            <person name="Reski R."/>
            <person name="Grigoriev I."/>
            <person name="Quatrano R.S."/>
            <person name="Boore J.L."/>
        </authorList>
    </citation>
    <scope>NUCLEOTIDE SEQUENCE [LARGE SCALE GENOMIC DNA]</scope>
    <source>
        <strain evidence="14 15">cv. Gransden 2004</strain>
    </source>
</reference>
<keyword evidence="2 10" id="KW-0547">Nucleotide-binding</keyword>
<comment type="catalytic activity">
    <reaction evidence="9">
        <text>ATP + H2O = ADP + phosphate + H(+)</text>
        <dbReference type="Rhea" id="RHEA:13065"/>
        <dbReference type="ChEBI" id="CHEBI:15377"/>
        <dbReference type="ChEBI" id="CHEBI:15378"/>
        <dbReference type="ChEBI" id="CHEBI:30616"/>
        <dbReference type="ChEBI" id="CHEBI:43474"/>
        <dbReference type="ChEBI" id="CHEBI:456216"/>
        <dbReference type="EC" id="5.6.2.4"/>
    </reaction>
</comment>
<keyword evidence="3 10" id="KW-0378">Hydrolase</keyword>
<dbReference type="PANTHER" id="PTHR11070:SF61">
    <property type="entry name" value="DNA 3'-5' HELICASE"/>
    <property type="match status" value="1"/>
</dbReference>
<proteinExistence type="inferred from homology"/>
<dbReference type="EnsemblPlants" id="Pp3c1_29170V3.5">
    <property type="protein sequence ID" value="Pp3c1_29170V3.5"/>
    <property type="gene ID" value="Pp3c1_29170"/>
</dbReference>
<reference evidence="14" key="3">
    <citation type="submission" date="2020-12" db="UniProtKB">
        <authorList>
            <consortium name="EnsemblPlants"/>
        </authorList>
    </citation>
    <scope>IDENTIFICATION</scope>
</reference>
<name>A0A2K1LA60_PHYPA</name>
<evidence type="ECO:0000256" key="3">
    <source>
        <dbReference type="ARBA" id="ARBA00022801"/>
    </source>
</evidence>
<dbReference type="PROSITE" id="PS51217">
    <property type="entry name" value="UVRD_HELICASE_CTER"/>
    <property type="match status" value="1"/>
</dbReference>
<evidence type="ECO:0000256" key="8">
    <source>
        <dbReference type="ARBA" id="ARBA00034808"/>
    </source>
</evidence>
<accession>A0A2K1LA60</accession>
<dbReference type="Gene3D" id="1.10.486.10">
    <property type="entry name" value="PCRA, domain 4"/>
    <property type="match status" value="1"/>
</dbReference>
<dbReference type="Pfam" id="PF13361">
    <property type="entry name" value="UvrD_C"/>
    <property type="match status" value="2"/>
</dbReference>